<dbReference type="EMBL" id="CALNXJ010000006">
    <property type="protein sequence ID" value="CAH3041585.1"/>
    <property type="molecule type" value="Genomic_DNA"/>
</dbReference>
<proteinExistence type="predicted"/>
<evidence type="ECO:0000313" key="2">
    <source>
        <dbReference type="EMBL" id="CAH3041585.1"/>
    </source>
</evidence>
<dbReference type="AlphaFoldDB" id="A0AAU9VYY0"/>
<name>A0AAU9VYY0_9CNID</name>
<keyword evidence="3" id="KW-1185">Reference proteome</keyword>
<organism evidence="2 3">
    <name type="scientific">Pocillopora meandrina</name>
    <dbReference type="NCBI Taxonomy" id="46732"/>
    <lineage>
        <taxon>Eukaryota</taxon>
        <taxon>Metazoa</taxon>
        <taxon>Cnidaria</taxon>
        <taxon>Anthozoa</taxon>
        <taxon>Hexacorallia</taxon>
        <taxon>Scleractinia</taxon>
        <taxon>Astrocoeniina</taxon>
        <taxon>Pocilloporidae</taxon>
        <taxon>Pocillopora</taxon>
    </lineage>
</organism>
<dbReference type="InterPro" id="IPR052787">
    <property type="entry name" value="MAVS"/>
</dbReference>
<gene>
    <name evidence="2" type="ORF">PMEA_00029279</name>
</gene>
<dbReference type="Gene3D" id="1.10.443.10">
    <property type="entry name" value="Intergrase catalytic core"/>
    <property type="match status" value="1"/>
</dbReference>
<protein>
    <recommendedName>
        <fullName evidence="4">Tyr recombinase domain-containing protein</fullName>
    </recommendedName>
</protein>
<dbReference type="PANTHER" id="PTHR21446">
    <property type="entry name" value="DUF3504 DOMAIN-CONTAINING PROTEIN"/>
    <property type="match status" value="1"/>
</dbReference>
<dbReference type="PANTHER" id="PTHR21446:SF12">
    <property type="entry name" value="POTASSIUM CHANNEL TETRAMERIZATION DOMAIN CONTAINING 1"/>
    <property type="match status" value="1"/>
</dbReference>
<evidence type="ECO:0000256" key="1">
    <source>
        <dbReference type="ARBA" id="ARBA00023172"/>
    </source>
</evidence>
<dbReference type="GO" id="GO:0003677">
    <property type="term" value="F:DNA binding"/>
    <property type="evidence" value="ECO:0007669"/>
    <property type="project" value="InterPro"/>
</dbReference>
<reference evidence="2 3" key="1">
    <citation type="submission" date="2022-05" db="EMBL/GenBank/DDBJ databases">
        <authorList>
            <consortium name="Genoscope - CEA"/>
            <person name="William W."/>
        </authorList>
    </citation>
    <scope>NUCLEOTIDE SEQUENCE [LARGE SCALE GENOMIC DNA]</scope>
</reference>
<dbReference type="InterPro" id="IPR011010">
    <property type="entry name" value="DNA_brk_join_enz"/>
</dbReference>
<dbReference type="GO" id="GO:0006310">
    <property type="term" value="P:DNA recombination"/>
    <property type="evidence" value="ECO:0007669"/>
    <property type="project" value="UniProtKB-KW"/>
</dbReference>
<accession>A0AAU9VYY0</accession>
<dbReference type="SUPFAM" id="SSF56349">
    <property type="entry name" value="DNA breaking-rejoining enzymes"/>
    <property type="match status" value="1"/>
</dbReference>
<dbReference type="InterPro" id="IPR013762">
    <property type="entry name" value="Integrase-like_cat_sf"/>
</dbReference>
<sequence length="113" mass="12691">MYENLSVPDERNPISAFKLYMTKRPKKTLVDGSPFYLTINNLGREKLALSSAKWFKCQPMGVSNLNTLIRDCSKAAGLATDKRITNHSARKTLVQKLRDSDVPPTEIVQITGH</sequence>
<comment type="caution">
    <text evidence="2">The sequence shown here is derived from an EMBL/GenBank/DDBJ whole genome shotgun (WGS) entry which is preliminary data.</text>
</comment>
<dbReference type="GO" id="GO:0015074">
    <property type="term" value="P:DNA integration"/>
    <property type="evidence" value="ECO:0007669"/>
    <property type="project" value="InterPro"/>
</dbReference>
<evidence type="ECO:0008006" key="4">
    <source>
        <dbReference type="Google" id="ProtNLM"/>
    </source>
</evidence>
<dbReference type="Proteomes" id="UP001159428">
    <property type="component" value="Unassembled WGS sequence"/>
</dbReference>
<evidence type="ECO:0000313" key="3">
    <source>
        <dbReference type="Proteomes" id="UP001159428"/>
    </source>
</evidence>
<keyword evidence="1" id="KW-0233">DNA recombination</keyword>